<protein>
    <recommendedName>
        <fullName evidence="4">Cyclin N-terminal domain-containing protein</fullName>
    </recommendedName>
</protein>
<gene>
    <name evidence="2" type="ORF">DFQ27_007759</name>
</gene>
<name>A0A9P6QKP2_9FUNG</name>
<dbReference type="Gene3D" id="1.10.472.10">
    <property type="entry name" value="Cyclin-like"/>
    <property type="match status" value="1"/>
</dbReference>
<feature type="compositionally biased region" description="Polar residues" evidence="1">
    <location>
        <begin position="569"/>
        <end position="588"/>
    </location>
</feature>
<evidence type="ECO:0000313" key="2">
    <source>
        <dbReference type="EMBL" id="KAG0268001.1"/>
    </source>
</evidence>
<dbReference type="InterPro" id="IPR036915">
    <property type="entry name" value="Cyclin-like_sf"/>
</dbReference>
<evidence type="ECO:0008006" key="4">
    <source>
        <dbReference type="Google" id="ProtNLM"/>
    </source>
</evidence>
<dbReference type="OrthoDB" id="10250320at2759"/>
<accession>A0A9P6QKP2</accession>
<reference evidence="2" key="1">
    <citation type="journal article" date="2020" name="Fungal Divers.">
        <title>Resolving the Mortierellaceae phylogeny through synthesis of multi-gene phylogenetics and phylogenomics.</title>
        <authorList>
            <person name="Vandepol N."/>
            <person name="Liber J."/>
            <person name="Desiro A."/>
            <person name="Na H."/>
            <person name="Kennedy M."/>
            <person name="Barry K."/>
            <person name="Grigoriev I.V."/>
            <person name="Miller A.N."/>
            <person name="O'Donnell K."/>
            <person name="Stajich J.E."/>
            <person name="Bonito G."/>
        </authorList>
    </citation>
    <scope>NUCLEOTIDE SEQUENCE</scope>
    <source>
        <strain evidence="2">BC1065</strain>
    </source>
</reference>
<dbReference type="CDD" id="cd20540">
    <property type="entry name" value="CYCLIN_CCNY_like"/>
    <property type="match status" value="1"/>
</dbReference>
<organism evidence="2 3">
    <name type="scientific">Actinomortierella ambigua</name>
    <dbReference type="NCBI Taxonomy" id="1343610"/>
    <lineage>
        <taxon>Eukaryota</taxon>
        <taxon>Fungi</taxon>
        <taxon>Fungi incertae sedis</taxon>
        <taxon>Mucoromycota</taxon>
        <taxon>Mortierellomycotina</taxon>
        <taxon>Mortierellomycetes</taxon>
        <taxon>Mortierellales</taxon>
        <taxon>Mortierellaceae</taxon>
        <taxon>Actinomortierella</taxon>
    </lineage>
</organism>
<evidence type="ECO:0000313" key="3">
    <source>
        <dbReference type="Proteomes" id="UP000807716"/>
    </source>
</evidence>
<feature type="region of interest" description="Disordered" evidence="1">
    <location>
        <begin position="1"/>
        <end position="37"/>
    </location>
</feature>
<proteinExistence type="predicted"/>
<sequence length="640" mass="68966">MMIYPPQSEFALGSEHDPDYNTDDSQEPLLPNVAPEDTSLAMHAVSTTEVTATSTTELPQRGAGQQLRVATPDSVLSYTGSTSDASTLINSDIHLPETAQPPSSHGSHNEGRQAPRAPTSTNTDDTTIAAPAAVRPSLTLQTLNHSQQRNATDSGTALDQGPLTAYDSKPRSFRSTLTKCNSTSSLYIDSTMTKNDVDETLRAVASVLYRKVLQSHKLNDCRTEQIINSTSYIHTDRVMMTEADIFDFMRFIFDCGQNLGAENAIITLIYLERALVNGNLSFHAINWRRLLLGALILSIKVWEDMAVFNADVCSIFDGLYVQDVNALERFMMARMDYNMSVKRSVYAAAYFQLRDVSETHSNRLYLQLARESSRLSSAPASPLHAASPITPWPMAINTTTTTHTTTIPLMAGSESLSRKMGATGTAAAAVVTAATAIAAGGTVPIGPGYRKWTLKPLTVREADRLEARSELFSCKLMMEEQDRKDMGCCLDEYATMMPLATPEDLFQSMHTIASTVGSSLSSSTSTSGTMTSITTANTTSTLTNMAPNTATATAVAAAAAAAATGTAFSHPSTTQNPQTTGTKSSLPTASDDSDSLTKDSLVSAPTADQSAAHPPPFRMLRMKKSRSDFFYQNTTPAVIM</sequence>
<dbReference type="PANTHER" id="PTHR14248">
    <property type="entry name" value="CYCLIN Y, ISOFORM A"/>
    <property type="match status" value="1"/>
</dbReference>
<feature type="compositionally biased region" description="Polar residues" evidence="1">
    <location>
        <begin position="144"/>
        <end position="157"/>
    </location>
</feature>
<keyword evidence="3" id="KW-1185">Reference proteome</keyword>
<feature type="region of interest" description="Disordered" evidence="1">
    <location>
        <begin position="567"/>
        <end position="617"/>
    </location>
</feature>
<feature type="region of interest" description="Disordered" evidence="1">
    <location>
        <begin position="144"/>
        <end position="165"/>
    </location>
</feature>
<evidence type="ECO:0000256" key="1">
    <source>
        <dbReference type="SAM" id="MobiDB-lite"/>
    </source>
</evidence>
<feature type="region of interest" description="Disordered" evidence="1">
    <location>
        <begin position="95"/>
        <end position="127"/>
    </location>
</feature>
<comment type="caution">
    <text evidence="2">The sequence shown here is derived from an EMBL/GenBank/DDBJ whole genome shotgun (WGS) entry which is preliminary data.</text>
</comment>
<dbReference type="Proteomes" id="UP000807716">
    <property type="component" value="Unassembled WGS sequence"/>
</dbReference>
<dbReference type="AlphaFoldDB" id="A0A9P6QKP2"/>
<dbReference type="SUPFAM" id="SSF47954">
    <property type="entry name" value="Cyclin-like"/>
    <property type="match status" value="1"/>
</dbReference>
<dbReference type="EMBL" id="JAAAJB010000062">
    <property type="protein sequence ID" value="KAG0268001.1"/>
    <property type="molecule type" value="Genomic_DNA"/>
</dbReference>